<dbReference type="Proteomes" id="UP001485043">
    <property type="component" value="Unassembled WGS sequence"/>
</dbReference>
<protein>
    <recommendedName>
        <fullName evidence="11">Aquaporin</fullName>
    </recommendedName>
</protein>
<dbReference type="Pfam" id="PF00230">
    <property type="entry name" value="MIP"/>
    <property type="match status" value="1"/>
</dbReference>
<comment type="subcellular location">
    <subcellularLocation>
        <location evidence="1">Membrane</location>
        <topology evidence="1">Multi-pass membrane protein</topology>
    </subcellularLocation>
</comment>
<feature type="transmembrane region" description="Helical" evidence="8">
    <location>
        <begin position="121"/>
        <end position="140"/>
    </location>
</feature>
<dbReference type="InterPro" id="IPR023271">
    <property type="entry name" value="Aquaporin-like"/>
</dbReference>
<evidence type="ECO:0000256" key="8">
    <source>
        <dbReference type="SAM" id="Phobius"/>
    </source>
</evidence>
<evidence type="ECO:0000256" key="3">
    <source>
        <dbReference type="ARBA" id="ARBA00022692"/>
    </source>
</evidence>
<dbReference type="GO" id="GO:0015250">
    <property type="term" value="F:water channel activity"/>
    <property type="evidence" value="ECO:0007669"/>
    <property type="project" value="TreeGrafter"/>
</dbReference>
<keyword evidence="3 6" id="KW-0812">Transmembrane</keyword>
<feature type="compositionally biased region" description="Polar residues" evidence="7">
    <location>
        <begin position="290"/>
        <end position="318"/>
    </location>
</feature>
<proteinExistence type="inferred from homology"/>
<name>A0AAW1SKU7_9CHLO</name>
<evidence type="ECO:0008006" key="11">
    <source>
        <dbReference type="Google" id="ProtNLM"/>
    </source>
</evidence>
<dbReference type="PANTHER" id="PTHR19139">
    <property type="entry name" value="AQUAPORIN TRANSPORTER"/>
    <property type="match status" value="1"/>
</dbReference>
<dbReference type="PRINTS" id="PR00783">
    <property type="entry name" value="MINTRINSICP"/>
</dbReference>
<dbReference type="InterPro" id="IPR034294">
    <property type="entry name" value="Aquaporin_transptr"/>
</dbReference>
<feature type="transmembrane region" description="Helical" evidence="8">
    <location>
        <begin position="29"/>
        <end position="49"/>
    </location>
</feature>
<evidence type="ECO:0000313" key="10">
    <source>
        <dbReference type="Proteomes" id="UP001485043"/>
    </source>
</evidence>
<sequence>MAFAAEFIGTMLFAFFGGAIPSDAYGNSAWLNGLSLAVFVYVTANISGGHLNPAITLPTVMTGHTSLIKGVAYVIAQLAGSTVGSLLLAGLYPGLTVGKPYEAAGCFTVSPDLGHITKGMAFGWECIMTFTLVAIVYSVALGEPNFGNIGPLVIGLVQAMASFATANKTGAAINPARALGPTFVFQCNWNEVWVYVLAELAGGFIAGFVSWPLYGSGKDFGRLTDGDAKNRFSLTTYFTSLVKGGYRGHKHPLPVTAAPPLDAQWTAKDLAHLESVVGSDQDGKGPLLPSRQNNQLLDTTTSTPDADPMNYTNNTGVSHMSHRRANGVGNDGRPSEINQSAGEADPMGYTRASGMSHMDTARQGMHSAV</sequence>
<dbReference type="PANTHER" id="PTHR19139:SF199">
    <property type="entry name" value="MIP17260P"/>
    <property type="match status" value="1"/>
</dbReference>
<feature type="region of interest" description="Disordered" evidence="7">
    <location>
        <begin position="277"/>
        <end position="354"/>
    </location>
</feature>
<evidence type="ECO:0000256" key="5">
    <source>
        <dbReference type="ARBA" id="ARBA00023136"/>
    </source>
</evidence>
<evidence type="ECO:0000256" key="1">
    <source>
        <dbReference type="ARBA" id="ARBA00004141"/>
    </source>
</evidence>
<gene>
    <name evidence="9" type="ORF">WJX84_007239</name>
</gene>
<accession>A0AAW1SKU7</accession>
<comment type="caution">
    <text evidence="9">The sequence shown here is derived from an EMBL/GenBank/DDBJ whole genome shotgun (WGS) entry which is preliminary data.</text>
</comment>
<dbReference type="InterPro" id="IPR000425">
    <property type="entry name" value="MIP"/>
</dbReference>
<organism evidence="9 10">
    <name type="scientific">Apatococcus fuscideae</name>
    <dbReference type="NCBI Taxonomy" id="2026836"/>
    <lineage>
        <taxon>Eukaryota</taxon>
        <taxon>Viridiplantae</taxon>
        <taxon>Chlorophyta</taxon>
        <taxon>core chlorophytes</taxon>
        <taxon>Trebouxiophyceae</taxon>
        <taxon>Chlorellales</taxon>
        <taxon>Chlorellaceae</taxon>
        <taxon>Apatococcus</taxon>
    </lineage>
</organism>
<evidence type="ECO:0000256" key="6">
    <source>
        <dbReference type="RuleBase" id="RU000477"/>
    </source>
</evidence>
<dbReference type="SUPFAM" id="SSF81338">
    <property type="entry name" value="Aquaporin-like"/>
    <property type="match status" value="1"/>
</dbReference>
<evidence type="ECO:0000313" key="9">
    <source>
        <dbReference type="EMBL" id="KAK9847906.1"/>
    </source>
</evidence>
<dbReference type="Gene3D" id="1.20.1080.10">
    <property type="entry name" value="Glycerol uptake facilitator protein"/>
    <property type="match status" value="1"/>
</dbReference>
<keyword evidence="5 8" id="KW-0472">Membrane</keyword>
<dbReference type="GO" id="GO:0005886">
    <property type="term" value="C:plasma membrane"/>
    <property type="evidence" value="ECO:0007669"/>
    <property type="project" value="TreeGrafter"/>
</dbReference>
<evidence type="ECO:0000256" key="4">
    <source>
        <dbReference type="ARBA" id="ARBA00022989"/>
    </source>
</evidence>
<keyword evidence="6" id="KW-0813">Transport</keyword>
<reference evidence="9 10" key="1">
    <citation type="journal article" date="2024" name="Nat. Commun.">
        <title>Phylogenomics reveals the evolutionary origins of lichenization in chlorophyte algae.</title>
        <authorList>
            <person name="Puginier C."/>
            <person name="Libourel C."/>
            <person name="Otte J."/>
            <person name="Skaloud P."/>
            <person name="Haon M."/>
            <person name="Grisel S."/>
            <person name="Petersen M."/>
            <person name="Berrin J.G."/>
            <person name="Delaux P.M."/>
            <person name="Dal Grande F."/>
            <person name="Keller J."/>
        </authorList>
    </citation>
    <scope>NUCLEOTIDE SEQUENCE [LARGE SCALE GENOMIC DNA]</scope>
    <source>
        <strain evidence="9 10">SAG 2523</strain>
    </source>
</reference>
<evidence type="ECO:0000256" key="7">
    <source>
        <dbReference type="SAM" id="MobiDB-lite"/>
    </source>
</evidence>
<evidence type="ECO:0000256" key="2">
    <source>
        <dbReference type="ARBA" id="ARBA00006175"/>
    </source>
</evidence>
<feature type="transmembrane region" description="Helical" evidence="8">
    <location>
        <begin position="193"/>
        <end position="214"/>
    </location>
</feature>
<dbReference type="AlphaFoldDB" id="A0AAW1SKU7"/>
<keyword evidence="10" id="KW-1185">Reference proteome</keyword>
<dbReference type="EMBL" id="JALJOV010001438">
    <property type="protein sequence ID" value="KAK9847906.1"/>
    <property type="molecule type" value="Genomic_DNA"/>
</dbReference>
<comment type="similarity">
    <text evidence="2 6">Belongs to the MIP/aquaporin (TC 1.A.8) family.</text>
</comment>
<keyword evidence="4 8" id="KW-1133">Transmembrane helix</keyword>
<feature type="transmembrane region" description="Helical" evidence="8">
    <location>
        <begin position="70"/>
        <end position="92"/>
    </location>
</feature>